<protein>
    <submittedName>
        <fullName evidence="1">Rrf2 family transcriptional regulator</fullName>
    </submittedName>
</protein>
<dbReference type="SUPFAM" id="SSF46785">
    <property type="entry name" value="Winged helix' DNA-binding domain"/>
    <property type="match status" value="1"/>
</dbReference>
<dbReference type="InterPro" id="IPR000944">
    <property type="entry name" value="Tscrpt_reg_Rrf2"/>
</dbReference>
<dbReference type="Pfam" id="PF02082">
    <property type="entry name" value="Rrf2"/>
    <property type="match status" value="1"/>
</dbReference>
<evidence type="ECO:0000313" key="2">
    <source>
        <dbReference type="Proteomes" id="UP001143463"/>
    </source>
</evidence>
<proteinExistence type="predicted"/>
<dbReference type="InterPro" id="IPR030489">
    <property type="entry name" value="TR_Rrf2-type_CS"/>
</dbReference>
<dbReference type="NCBIfam" id="TIGR00738">
    <property type="entry name" value="rrf2_super"/>
    <property type="match status" value="1"/>
</dbReference>
<comment type="caution">
    <text evidence="1">The sequence shown here is derived from an EMBL/GenBank/DDBJ whole genome shotgun (WGS) entry which is preliminary data.</text>
</comment>
<name>A0A9W6NVB8_9PSEU</name>
<keyword evidence="2" id="KW-1185">Reference proteome</keyword>
<accession>A0A9W6NVB8</accession>
<dbReference type="AlphaFoldDB" id="A0A9W6NVB8"/>
<sequence length="160" mass="16737">MKMSGGVEWALHCCVVLTGTTDPVPAAKLAEFHDVSPTYLAKQLQALSRAGLVRSVQGQAGGYVLTRAAGEITVLDVVEAVDGAEPAFVCTEIRQRGPLAATPEACTTPCPIARVMIEADRAWRGALRGVSIADLAGDVARTTGVETLPRVRAWLQGLAG</sequence>
<dbReference type="EMBL" id="BSFQ01000005">
    <property type="protein sequence ID" value="GLL10694.1"/>
    <property type="molecule type" value="Genomic_DNA"/>
</dbReference>
<dbReference type="GO" id="GO:0005829">
    <property type="term" value="C:cytosol"/>
    <property type="evidence" value="ECO:0007669"/>
    <property type="project" value="TreeGrafter"/>
</dbReference>
<dbReference type="InterPro" id="IPR036388">
    <property type="entry name" value="WH-like_DNA-bd_sf"/>
</dbReference>
<reference evidence="1" key="1">
    <citation type="journal article" date="2014" name="Int. J. Syst. Evol. Microbiol.">
        <title>Complete genome sequence of Corynebacterium casei LMG S-19264T (=DSM 44701T), isolated from a smear-ripened cheese.</title>
        <authorList>
            <consortium name="US DOE Joint Genome Institute (JGI-PGF)"/>
            <person name="Walter F."/>
            <person name="Albersmeier A."/>
            <person name="Kalinowski J."/>
            <person name="Ruckert C."/>
        </authorList>
    </citation>
    <scope>NUCLEOTIDE SEQUENCE</scope>
    <source>
        <strain evidence="1">VKM Ac-1069</strain>
    </source>
</reference>
<dbReference type="PANTHER" id="PTHR33221:SF13">
    <property type="entry name" value="TRANSCRIPTIONAL REGULATOR-RELATED"/>
    <property type="match status" value="1"/>
</dbReference>
<dbReference type="PROSITE" id="PS51197">
    <property type="entry name" value="HTH_RRF2_2"/>
    <property type="match status" value="1"/>
</dbReference>
<dbReference type="Gene3D" id="1.10.10.10">
    <property type="entry name" value="Winged helix-like DNA-binding domain superfamily/Winged helix DNA-binding domain"/>
    <property type="match status" value="1"/>
</dbReference>
<organism evidence="1 2">
    <name type="scientific">Pseudonocardia halophobica</name>
    <dbReference type="NCBI Taxonomy" id="29401"/>
    <lineage>
        <taxon>Bacteria</taxon>
        <taxon>Bacillati</taxon>
        <taxon>Actinomycetota</taxon>
        <taxon>Actinomycetes</taxon>
        <taxon>Pseudonocardiales</taxon>
        <taxon>Pseudonocardiaceae</taxon>
        <taxon>Pseudonocardia</taxon>
    </lineage>
</organism>
<gene>
    <name evidence="1" type="ORF">GCM10017577_18340</name>
</gene>
<dbReference type="Proteomes" id="UP001143463">
    <property type="component" value="Unassembled WGS sequence"/>
</dbReference>
<dbReference type="InterPro" id="IPR036390">
    <property type="entry name" value="WH_DNA-bd_sf"/>
</dbReference>
<dbReference type="GO" id="GO:0003700">
    <property type="term" value="F:DNA-binding transcription factor activity"/>
    <property type="evidence" value="ECO:0007669"/>
    <property type="project" value="TreeGrafter"/>
</dbReference>
<reference evidence="1" key="2">
    <citation type="submission" date="2023-01" db="EMBL/GenBank/DDBJ databases">
        <authorList>
            <person name="Sun Q."/>
            <person name="Evtushenko L."/>
        </authorList>
    </citation>
    <scope>NUCLEOTIDE SEQUENCE</scope>
    <source>
        <strain evidence="1">VKM Ac-1069</strain>
    </source>
</reference>
<dbReference type="PROSITE" id="PS01332">
    <property type="entry name" value="HTH_RRF2_1"/>
    <property type="match status" value="1"/>
</dbReference>
<evidence type="ECO:0000313" key="1">
    <source>
        <dbReference type="EMBL" id="GLL10694.1"/>
    </source>
</evidence>
<dbReference type="PANTHER" id="PTHR33221">
    <property type="entry name" value="WINGED HELIX-TURN-HELIX TRANSCRIPTIONAL REGULATOR, RRF2 FAMILY"/>
    <property type="match status" value="1"/>
</dbReference>